<organism evidence="4 5">
    <name type="scientific">Halobacillus andaensis</name>
    <dbReference type="NCBI Taxonomy" id="1176239"/>
    <lineage>
        <taxon>Bacteria</taxon>
        <taxon>Bacillati</taxon>
        <taxon>Bacillota</taxon>
        <taxon>Bacilli</taxon>
        <taxon>Bacillales</taxon>
        <taxon>Bacillaceae</taxon>
        <taxon>Halobacillus</taxon>
    </lineage>
</organism>
<dbReference type="PANTHER" id="PTHR42852:SF1">
    <property type="entry name" value="THIOREDOXIN-LIKE PROTEIN YNEN"/>
    <property type="match status" value="1"/>
</dbReference>
<dbReference type="InterPro" id="IPR036249">
    <property type="entry name" value="Thioredoxin-like_sf"/>
</dbReference>
<dbReference type="InterPro" id="IPR013766">
    <property type="entry name" value="Thioredoxin_domain"/>
</dbReference>
<dbReference type="PROSITE" id="PS51352">
    <property type="entry name" value="THIOREDOXIN_2"/>
    <property type="match status" value="1"/>
</dbReference>
<dbReference type="AlphaFoldDB" id="A0A917EW79"/>
<dbReference type="GO" id="GO:0016491">
    <property type="term" value="F:oxidoreductase activity"/>
    <property type="evidence" value="ECO:0007669"/>
    <property type="project" value="InterPro"/>
</dbReference>
<dbReference type="Pfam" id="PF00578">
    <property type="entry name" value="AhpC-TSA"/>
    <property type="match status" value="1"/>
</dbReference>
<reference evidence="4" key="2">
    <citation type="submission" date="2020-09" db="EMBL/GenBank/DDBJ databases">
        <authorList>
            <person name="Sun Q."/>
            <person name="Zhou Y."/>
        </authorList>
    </citation>
    <scope>NUCLEOTIDE SEQUENCE</scope>
    <source>
        <strain evidence="4">CGMCC 1.12153</strain>
    </source>
</reference>
<proteinExistence type="predicted"/>
<protein>
    <recommendedName>
        <fullName evidence="3">Thioredoxin domain-containing protein</fullName>
    </recommendedName>
</protein>
<feature type="region of interest" description="Disordered" evidence="2">
    <location>
        <begin position="27"/>
        <end position="63"/>
    </location>
</feature>
<comment type="caution">
    <text evidence="4">The sequence shown here is derived from an EMBL/GenBank/DDBJ whole genome shotgun (WGS) entry which is preliminary data.</text>
</comment>
<evidence type="ECO:0000313" key="5">
    <source>
        <dbReference type="Proteomes" id="UP000660110"/>
    </source>
</evidence>
<sequence>MKKWIVIIAVTAMFGWAVYDLVEPEEEKVEVEDQSVSESESGEKMVAEGPATEEPETGLEEGQQAPEFTLETLDGEEAQLSDYRGQKVMVNFWATWCPPCRAEMPDMEKFHQNEDVQVLAINLSETESSIGEVEEFADEFDLSFPILKDEKSEVAAQYEVNPVPTSVFIDEDGKIQSVMMGAMNYDMMLQRLEE</sequence>
<evidence type="ECO:0000256" key="1">
    <source>
        <dbReference type="ARBA" id="ARBA00023157"/>
    </source>
</evidence>
<dbReference type="PROSITE" id="PS00194">
    <property type="entry name" value="THIOREDOXIN_1"/>
    <property type="match status" value="1"/>
</dbReference>
<keyword evidence="1" id="KW-1015">Disulfide bond</keyword>
<dbReference type="InterPro" id="IPR000866">
    <property type="entry name" value="AhpC/TSA"/>
</dbReference>
<dbReference type="CDD" id="cd02966">
    <property type="entry name" value="TlpA_like_family"/>
    <property type="match status" value="1"/>
</dbReference>
<dbReference type="Gene3D" id="3.40.30.10">
    <property type="entry name" value="Glutaredoxin"/>
    <property type="match status" value="1"/>
</dbReference>
<feature type="domain" description="Thioredoxin" evidence="3">
    <location>
        <begin position="59"/>
        <end position="194"/>
    </location>
</feature>
<evidence type="ECO:0000259" key="3">
    <source>
        <dbReference type="PROSITE" id="PS51352"/>
    </source>
</evidence>
<dbReference type="RefSeq" id="WP_188377887.1">
    <property type="nucleotide sequence ID" value="NZ_BMEL01000003.1"/>
</dbReference>
<evidence type="ECO:0000313" key="4">
    <source>
        <dbReference type="EMBL" id="GGF25432.1"/>
    </source>
</evidence>
<name>A0A917EW79_HALAA</name>
<dbReference type="InterPro" id="IPR050553">
    <property type="entry name" value="Thioredoxin_ResA/DsbE_sf"/>
</dbReference>
<evidence type="ECO:0000256" key="2">
    <source>
        <dbReference type="SAM" id="MobiDB-lite"/>
    </source>
</evidence>
<dbReference type="EMBL" id="BMEL01000003">
    <property type="protein sequence ID" value="GGF25432.1"/>
    <property type="molecule type" value="Genomic_DNA"/>
</dbReference>
<accession>A0A917EW79</accession>
<reference evidence="4" key="1">
    <citation type="journal article" date="2014" name="Int. J. Syst. Evol. Microbiol.">
        <title>Complete genome sequence of Corynebacterium casei LMG S-19264T (=DSM 44701T), isolated from a smear-ripened cheese.</title>
        <authorList>
            <consortium name="US DOE Joint Genome Institute (JGI-PGF)"/>
            <person name="Walter F."/>
            <person name="Albersmeier A."/>
            <person name="Kalinowski J."/>
            <person name="Ruckert C."/>
        </authorList>
    </citation>
    <scope>NUCLEOTIDE SEQUENCE</scope>
    <source>
        <strain evidence="4">CGMCC 1.12153</strain>
    </source>
</reference>
<gene>
    <name evidence="4" type="ORF">GCM10010954_25420</name>
</gene>
<dbReference type="GO" id="GO:0016209">
    <property type="term" value="F:antioxidant activity"/>
    <property type="evidence" value="ECO:0007669"/>
    <property type="project" value="InterPro"/>
</dbReference>
<dbReference type="PANTHER" id="PTHR42852">
    <property type="entry name" value="THIOL:DISULFIDE INTERCHANGE PROTEIN DSBE"/>
    <property type="match status" value="1"/>
</dbReference>
<dbReference type="Proteomes" id="UP000660110">
    <property type="component" value="Unassembled WGS sequence"/>
</dbReference>
<dbReference type="InterPro" id="IPR017937">
    <property type="entry name" value="Thioredoxin_CS"/>
</dbReference>
<dbReference type="SUPFAM" id="SSF52833">
    <property type="entry name" value="Thioredoxin-like"/>
    <property type="match status" value="1"/>
</dbReference>
<keyword evidence="5" id="KW-1185">Reference proteome</keyword>